<organism evidence="2">
    <name type="scientific">Oceaniferula spumae</name>
    <dbReference type="NCBI Taxonomy" id="2979115"/>
    <lineage>
        <taxon>Bacteria</taxon>
        <taxon>Pseudomonadati</taxon>
        <taxon>Verrucomicrobiota</taxon>
        <taxon>Verrucomicrobiia</taxon>
        <taxon>Verrucomicrobiales</taxon>
        <taxon>Verrucomicrobiaceae</taxon>
        <taxon>Oceaniferula</taxon>
    </lineage>
</organism>
<feature type="domain" description="SpoVT-AbrB" evidence="1">
    <location>
        <begin position="6"/>
        <end position="52"/>
    </location>
</feature>
<evidence type="ECO:0000259" key="1">
    <source>
        <dbReference type="SMART" id="SM00966"/>
    </source>
</evidence>
<gene>
    <name evidence="2" type="ORF">NT6N_37600</name>
</gene>
<protein>
    <recommendedName>
        <fullName evidence="1">SpoVT-AbrB domain-containing protein</fullName>
    </recommendedName>
</protein>
<dbReference type="SMART" id="SM00966">
    <property type="entry name" value="SpoVT_AbrB"/>
    <property type="match status" value="1"/>
</dbReference>
<dbReference type="SUPFAM" id="SSF89447">
    <property type="entry name" value="AbrB/MazE/MraZ-like"/>
    <property type="match status" value="1"/>
</dbReference>
<proteinExistence type="predicted"/>
<dbReference type="Gene3D" id="2.10.260.10">
    <property type="match status" value="1"/>
</dbReference>
<dbReference type="AlphaFoldDB" id="A0AAT9FS12"/>
<sequence>MIKTITKIGNSRGIILDSALLELANLKEGDKVNITVHSGGTITMTPEVGTVDNATFDGVLKEVLEDYSDTLEKLS</sequence>
<dbReference type="GO" id="GO:0003677">
    <property type="term" value="F:DNA binding"/>
    <property type="evidence" value="ECO:0007669"/>
    <property type="project" value="InterPro"/>
</dbReference>
<dbReference type="KEGG" id="osu:NT6N_37600"/>
<dbReference type="Pfam" id="PF04014">
    <property type="entry name" value="MazE_antitoxin"/>
    <property type="match status" value="1"/>
</dbReference>
<evidence type="ECO:0000313" key="2">
    <source>
        <dbReference type="EMBL" id="BDS08720.1"/>
    </source>
</evidence>
<dbReference type="InterPro" id="IPR037914">
    <property type="entry name" value="SpoVT-AbrB_sf"/>
</dbReference>
<accession>A0AAT9FS12</accession>
<name>A0AAT9FS12_9BACT</name>
<reference evidence="2" key="1">
    <citation type="submission" date="2024-07" db="EMBL/GenBank/DDBJ databases">
        <title>Complete genome sequence of Verrucomicrobiaceae bacterium NT6N.</title>
        <authorList>
            <person name="Huang C."/>
            <person name="Takami H."/>
            <person name="Hamasaki K."/>
        </authorList>
    </citation>
    <scope>NUCLEOTIDE SEQUENCE</scope>
    <source>
        <strain evidence="2">NT6N</strain>
    </source>
</reference>
<dbReference type="EMBL" id="AP026866">
    <property type="protein sequence ID" value="BDS08720.1"/>
    <property type="molecule type" value="Genomic_DNA"/>
</dbReference>
<dbReference type="InterPro" id="IPR007159">
    <property type="entry name" value="SpoVT-AbrB_dom"/>
</dbReference>